<accession>A0A9D1A1W0</accession>
<dbReference type="GO" id="GO:0005737">
    <property type="term" value="C:cytoplasm"/>
    <property type="evidence" value="ECO:0007669"/>
    <property type="project" value="UniProtKB-SubCell"/>
</dbReference>
<evidence type="ECO:0000256" key="7">
    <source>
        <dbReference type="ARBA" id="ARBA00022490"/>
    </source>
</evidence>
<evidence type="ECO:0000256" key="4">
    <source>
        <dbReference type="ARBA" id="ARBA00009667"/>
    </source>
</evidence>
<keyword evidence="7 12" id="KW-0963">Cytoplasm</keyword>
<dbReference type="InterPro" id="IPR006063">
    <property type="entry name" value="HisA_bact_arch"/>
</dbReference>
<dbReference type="PANTHER" id="PTHR43090">
    <property type="entry name" value="1-(5-PHOSPHORIBOSYL)-5-[(5-PHOSPHORIBOSYLAMINO)METHYLIDENEAMINO] IMIDAZOLE-4-CARBOXAMIDE ISOMERASE"/>
    <property type="match status" value="1"/>
</dbReference>
<dbReference type="NCBIfam" id="TIGR00007">
    <property type="entry name" value="1-(5-phosphoribosyl)-5-[(5-phosphoribosylamino)methylideneamino]imidazole-4-carboxamide isomerase"/>
    <property type="match status" value="1"/>
</dbReference>
<keyword evidence="9 12" id="KW-0368">Histidine biosynthesis</keyword>
<dbReference type="Proteomes" id="UP000824261">
    <property type="component" value="Unassembled WGS sequence"/>
</dbReference>
<evidence type="ECO:0000256" key="5">
    <source>
        <dbReference type="ARBA" id="ARBA00012550"/>
    </source>
</evidence>
<name>A0A9D1A1W0_9ACTN</name>
<dbReference type="EMBL" id="DVGB01000045">
    <property type="protein sequence ID" value="HIR01376.1"/>
    <property type="molecule type" value="Genomic_DNA"/>
</dbReference>
<evidence type="ECO:0000256" key="2">
    <source>
        <dbReference type="ARBA" id="ARBA00004496"/>
    </source>
</evidence>
<dbReference type="PANTHER" id="PTHR43090:SF2">
    <property type="entry name" value="1-(5-PHOSPHORIBOSYL)-5-[(5-PHOSPHORIBOSYLAMINO)METHYLIDENEAMINO] IMIDAZOLE-4-CARBOXAMIDE ISOMERASE"/>
    <property type="match status" value="1"/>
</dbReference>
<gene>
    <name evidence="12 15" type="primary">hisA</name>
    <name evidence="15" type="ORF">IAA69_03845</name>
</gene>
<evidence type="ECO:0000313" key="16">
    <source>
        <dbReference type="Proteomes" id="UP000824261"/>
    </source>
</evidence>
<dbReference type="CDD" id="cd04732">
    <property type="entry name" value="HisA"/>
    <property type="match status" value="1"/>
</dbReference>
<evidence type="ECO:0000256" key="6">
    <source>
        <dbReference type="ARBA" id="ARBA00018464"/>
    </source>
</evidence>
<evidence type="ECO:0000256" key="1">
    <source>
        <dbReference type="ARBA" id="ARBA00000901"/>
    </source>
</evidence>
<feature type="active site" description="Proton donor" evidence="12">
    <location>
        <position position="129"/>
    </location>
</feature>
<evidence type="ECO:0000256" key="3">
    <source>
        <dbReference type="ARBA" id="ARBA00005133"/>
    </source>
</evidence>
<evidence type="ECO:0000256" key="12">
    <source>
        <dbReference type="HAMAP-Rule" id="MF_01014"/>
    </source>
</evidence>
<dbReference type="SUPFAM" id="SSF51366">
    <property type="entry name" value="Ribulose-phoshate binding barrel"/>
    <property type="match status" value="1"/>
</dbReference>
<evidence type="ECO:0000256" key="9">
    <source>
        <dbReference type="ARBA" id="ARBA00023102"/>
    </source>
</evidence>
<dbReference type="FunFam" id="3.20.20.70:FF:000009">
    <property type="entry name" value="1-(5-phosphoribosyl)-5-[(5-phosphoribosylamino)methylideneamino] imidazole-4-carboxamide isomerase"/>
    <property type="match status" value="1"/>
</dbReference>
<dbReference type="HAMAP" id="MF_01014">
    <property type="entry name" value="HisA"/>
    <property type="match status" value="1"/>
</dbReference>
<dbReference type="Gene3D" id="3.20.20.70">
    <property type="entry name" value="Aldolase class I"/>
    <property type="match status" value="1"/>
</dbReference>
<evidence type="ECO:0000313" key="15">
    <source>
        <dbReference type="EMBL" id="HIR01376.1"/>
    </source>
</evidence>
<sequence>MRLFPAVDILDRQVVRLLQGDYDKTTVYGDDPAAMIEPFKAAGASWVHVVDLNGARGETGVNDEVIKRLCAVGGIGVEVGGGVRSLERIEELADLGVRRIVLGTKLARDHAFAQQAAERFGDLLVAGIDAREGRVAVQGWQEDGGMDALDLVARLKDWGYRHLVYTDIARDGMQTGIDPDLYARVAQAAGFPVVVSGGVSSLDDLRAACALGPEVIEGIITGRALYEGSFSLEDALAVVEG</sequence>
<dbReference type="EC" id="5.3.1.16" evidence="5 12"/>
<evidence type="ECO:0000256" key="10">
    <source>
        <dbReference type="ARBA" id="ARBA00023235"/>
    </source>
</evidence>
<comment type="caution">
    <text evidence="15">The sequence shown here is derived from an EMBL/GenBank/DDBJ whole genome shotgun (WGS) entry which is preliminary data.</text>
</comment>
<dbReference type="GO" id="GO:0000162">
    <property type="term" value="P:L-tryptophan biosynthetic process"/>
    <property type="evidence" value="ECO:0007669"/>
    <property type="project" value="TreeGrafter"/>
</dbReference>
<evidence type="ECO:0000256" key="14">
    <source>
        <dbReference type="RuleBase" id="RU003658"/>
    </source>
</evidence>
<protein>
    <recommendedName>
        <fullName evidence="6 12">1-(5-phosphoribosyl)-5-[(5-phosphoribosylamino)methylideneamino] imidazole-4-carboxamide isomerase</fullName>
        <ecNumber evidence="5 12">5.3.1.16</ecNumber>
    </recommendedName>
    <alternativeName>
        <fullName evidence="11 12">Phosphoribosylformimino-5-aminoimidazole carboxamide ribotide isomerase</fullName>
    </alternativeName>
</protein>
<reference evidence="15" key="2">
    <citation type="journal article" date="2021" name="PeerJ">
        <title>Extensive microbial diversity within the chicken gut microbiome revealed by metagenomics and culture.</title>
        <authorList>
            <person name="Gilroy R."/>
            <person name="Ravi A."/>
            <person name="Getino M."/>
            <person name="Pursley I."/>
            <person name="Horton D.L."/>
            <person name="Alikhan N.F."/>
            <person name="Baker D."/>
            <person name="Gharbi K."/>
            <person name="Hall N."/>
            <person name="Watson M."/>
            <person name="Adriaenssens E.M."/>
            <person name="Foster-Nyarko E."/>
            <person name="Jarju S."/>
            <person name="Secka A."/>
            <person name="Antonio M."/>
            <person name="Oren A."/>
            <person name="Chaudhuri R.R."/>
            <person name="La Ragione R."/>
            <person name="Hildebrand F."/>
            <person name="Pallen M.J."/>
        </authorList>
    </citation>
    <scope>NUCLEOTIDE SEQUENCE</scope>
    <source>
        <strain evidence="15">ChiGjej1B1-2707</strain>
    </source>
</reference>
<evidence type="ECO:0000256" key="8">
    <source>
        <dbReference type="ARBA" id="ARBA00022605"/>
    </source>
</evidence>
<dbReference type="InterPro" id="IPR023016">
    <property type="entry name" value="HisA/PriA"/>
</dbReference>
<dbReference type="InterPro" id="IPR011060">
    <property type="entry name" value="RibuloseP-bd_barrel"/>
</dbReference>
<dbReference type="AlphaFoldDB" id="A0A9D1A1W0"/>
<comment type="subcellular location">
    <subcellularLocation>
        <location evidence="2 12 14">Cytoplasm</location>
    </subcellularLocation>
</comment>
<comment type="pathway">
    <text evidence="3 12 14">Amino-acid biosynthesis; L-histidine biosynthesis; L-histidine from 5-phospho-alpha-D-ribose 1-diphosphate: step 4/9.</text>
</comment>
<dbReference type="InterPro" id="IPR013785">
    <property type="entry name" value="Aldolase_TIM"/>
</dbReference>
<keyword evidence="10 12" id="KW-0413">Isomerase</keyword>
<feature type="active site" description="Proton acceptor" evidence="12">
    <location>
        <position position="8"/>
    </location>
</feature>
<comment type="catalytic activity">
    <reaction evidence="1 12 14">
        <text>1-(5-phospho-beta-D-ribosyl)-5-[(5-phospho-beta-D-ribosylamino)methylideneamino]imidazole-4-carboxamide = 5-[(5-phospho-1-deoxy-D-ribulos-1-ylimino)methylamino]-1-(5-phospho-beta-D-ribosyl)imidazole-4-carboxamide</text>
        <dbReference type="Rhea" id="RHEA:15469"/>
        <dbReference type="ChEBI" id="CHEBI:58435"/>
        <dbReference type="ChEBI" id="CHEBI:58525"/>
        <dbReference type="EC" id="5.3.1.16"/>
    </reaction>
</comment>
<evidence type="ECO:0000256" key="13">
    <source>
        <dbReference type="RuleBase" id="RU003657"/>
    </source>
</evidence>
<dbReference type="InterPro" id="IPR044524">
    <property type="entry name" value="Isoase_HisA-like"/>
</dbReference>
<keyword evidence="8 12" id="KW-0028">Amino-acid biosynthesis</keyword>
<comment type="similarity">
    <text evidence="4 12 13">Belongs to the HisA/HisF family.</text>
</comment>
<evidence type="ECO:0000256" key="11">
    <source>
        <dbReference type="ARBA" id="ARBA00030547"/>
    </source>
</evidence>
<dbReference type="GO" id="GO:0000105">
    <property type="term" value="P:L-histidine biosynthetic process"/>
    <property type="evidence" value="ECO:0007669"/>
    <property type="project" value="UniProtKB-UniRule"/>
</dbReference>
<dbReference type="InterPro" id="IPR006062">
    <property type="entry name" value="His_biosynth"/>
</dbReference>
<organism evidence="15 16">
    <name type="scientific">Candidatus Aveggerthella stercoripullorum</name>
    <dbReference type="NCBI Taxonomy" id="2840688"/>
    <lineage>
        <taxon>Bacteria</taxon>
        <taxon>Bacillati</taxon>
        <taxon>Actinomycetota</taxon>
        <taxon>Coriobacteriia</taxon>
        <taxon>Eggerthellales</taxon>
        <taxon>Eggerthellaceae</taxon>
        <taxon>Eggerthellaceae incertae sedis</taxon>
        <taxon>Candidatus Aveggerthella</taxon>
    </lineage>
</organism>
<reference evidence="15" key="1">
    <citation type="submission" date="2020-10" db="EMBL/GenBank/DDBJ databases">
        <authorList>
            <person name="Gilroy R."/>
        </authorList>
    </citation>
    <scope>NUCLEOTIDE SEQUENCE</scope>
    <source>
        <strain evidence="15">ChiGjej1B1-2707</strain>
    </source>
</reference>
<dbReference type="Pfam" id="PF00977">
    <property type="entry name" value="His_biosynth"/>
    <property type="match status" value="1"/>
</dbReference>
<dbReference type="GO" id="GO:0003949">
    <property type="term" value="F:1-(5-phosphoribosyl)-5-[(5-phosphoribosylamino)methylideneamino]imidazole-4-carboxamide isomerase activity"/>
    <property type="evidence" value="ECO:0007669"/>
    <property type="project" value="UniProtKB-UniRule"/>
</dbReference>
<proteinExistence type="inferred from homology"/>